<organism evidence="1 2">
    <name type="scientific">Paenibacillus vandeheii</name>
    <dbReference type="NCBI Taxonomy" id="3035917"/>
    <lineage>
        <taxon>Bacteria</taxon>
        <taxon>Bacillati</taxon>
        <taxon>Bacillota</taxon>
        <taxon>Bacilli</taxon>
        <taxon>Bacillales</taxon>
        <taxon>Paenibacillaceae</taxon>
        <taxon>Paenibacillus</taxon>
    </lineage>
</organism>
<accession>A0ABT8JA60</accession>
<sequence>MANMLSWSIYGVTYRWNLEERQQSPTELAEQVVPFLLNGAGILNK</sequence>
<gene>
    <name evidence="1" type="ORF">P5G61_12100</name>
</gene>
<name>A0ABT8JA60_9BACL</name>
<proteinExistence type="predicted"/>
<dbReference type="Proteomes" id="UP001174205">
    <property type="component" value="Unassembled WGS sequence"/>
</dbReference>
<keyword evidence="2" id="KW-1185">Reference proteome</keyword>
<evidence type="ECO:0008006" key="3">
    <source>
        <dbReference type="Google" id="ProtNLM"/>
    </source>
</evidence>
<evidence type="ECO:0000313" key="1">
    <source>
        <dbReference type="EMBL" id="MDN4601971.1"/>
    </source>
</evidence>
<protein>
    <recommendedName>
        <fullName evidence="3">TetR family transcriptional regulator</fullName>
    </recommendedName>
</protein>
<dbReference type="RefSeq" id="WP_301246648.1">
    <property type="nucleotide sequence ID" value="NZ_JAROCD010000005.1"/>
</dbReference>
<reference evidence="1" key="1">
    <citation type="submission" date="2023-03" db="EMBL/GenBank/DDBJ databases">
        <title>MT1 and MT2 Draft Genomes of Novel Species.</title>
        <authorList>
            <person name="Venkateswaran K."/>
        </authorList>
    </citation>
    <scope>NUCLEOTIDE SEQUENCE</scope>
    <source>
        <strain evidence="1">F6_3S_P_1C</strain>
    </source>
</reference>
<comment type="caution">
    <text evidence="1">The sequence shown here is derived from an EMBL/GenBank/DDBJ whole genome shotgun (WGS) entry which is preliminary data.</text>
</comment>
<dbReference type="EMBL" id="JAROCD010000005">
    <property type="protein sequence ID" value="MDN4601971.1"/>
    <property type="molecule type" value="Genomic_DNA"/>
</dbReference>
<evidence type="ECO:0000313" key="2">
    <source>
        <dbReference type="Proteomes" id="UP001174205"/>
    </source>
</evidence>